<dbReference type="PANTHER" id="PTHR11799">
    <property type="entry name" value="PARAOXONASE"/>
    <property type="match status" value="1"/>
</dbReference>
<reference evidence="2" key="1">
    <citation type="journal article" date="2000" name="Science">
        <title>Bacterial rhodopsin: evidence for a new type of phototrophy in the sea.</title>
        <authorList>
            <person name="Beja O."/>
            <person name="Aravind L."/>
            <person name="Koonin E.V."/>
            <person name="Suzuki M.T."/>
            <person name="Hadd A."/>
            <person name="Nguyen L.P."/>
            <person name="Jovanovich S.B."/>
            <person name="Gates C.M."/>
            <person name="Feldman R.A."/>
            <person name="Spudich J.L."/>
            <person name="Spudich E.N."/>
            <person name="DeLong E.F."/>
        </authorList>
    </citation>
    <scope>NUCLEOTIDE SEQUENCE</scope>
</reference>
<dbReference type="PANTHER" id="PTHR11799:SF12">
    <property type="entry name" value="PARAOXONASE-RELATED"/>
    <property type="match status" value="1"/>
</dbReference>
<proteinExistence type="predicted"/>
<sequence length="455" mass="51814">MNYYLAFFFLACGLLVLIKPLYTYLFSKFVGSKVKISGYLALFFGMILFLTGLLQPEWSDRLWSVIFVVMGALSFLKGVWLIALPNHASKILEIFIKHYYKITVPVSILYLFISVTVVSTDYIGPQMDISKCESDDRIKVICNFSNPEDIVITPDNKFFFISEFGGIGPYAEHTPGYFALMDLNTYEKKVPKITFGESSWGDASCIRGELDIFNPHGIDLVENDEGFYQLAVINHSPFESIEMFEIIKNESSWDMIWRGCIRVPDQYYFNDVALKKDGSFYASHMYKRDISMKEWLMNSLFKSISGHVVLWSDNNFNKVDGTDGSGPNGILLDEGSGLLYVNYNQGDNLSVYDINQNTKTGSYFIQSPDNIFLKDGSVWLTSLDLQANDFGNCAEKTNCSLPFSIHKLNQKTLKREDKFSFSRTVFGLPTIAVPHDEKIFMGSFHSDRIGYFAEE</sequence>
<feature type="transmembrane region" description="Helical" evidence="1">
    <location>
        <begin position="38"/>
        <end position="56"/>
    </location>
</feature>
<keyword evidence="1" id="KW-0812">Transmembrane</keyword>
<evidence type="ECO:0000256" key="1">
    <source>
        <dbReference type="SAM" id="Phobius"/>
    </source>
</evidence>
<dbReference type="AlphaFoldDB" id="Q9F7R9"/>
<evidence type="ECO:0000313" key="2">
    <source>
        <dbReference type="EMBL" id="AAG10450.1"/>
    </source>
</evidence>
<name>Q9F7R9_PRB01</name>
<keyword evidence="1" id="KW-0472">Membrane</keyword>
<dbReference type="Gene3D" id="2.120.10.30">
    <property type="entry name" value="TolB, C-terminal domain"/>
    <property type="match status" value="1"/>
</dbReference>
<feature type="transmembrane region" description="Helical" evidence="1">
    <location>
        <begin position="104"/>
        <end position="124"/>
    </location>
</feature>
<dbReference type="SUPFAM" id="SSF63829">
    <property type="entry name" value="Calcium-dependent phosphotriesterase"/>
    <property type="match status" value="1"/>
</dbReference>
<feature type="transmembrane region" description="Helical" evidence="1">
    <location>
        <begin position="6"/>
        <end position="26"/>
    </location>
</feature>
<reference evidence="2" key="2">
    <citation type="submission" date="2003-08" db="EMBL/GenBank/DDBJ databases">
        <authorList>
            <person name="Beja O."/>
            <person name="Aravind L."/>
            <person name="Koonin E.V."/>
            <person name="Suzuki M.T."/>
            <person name="Hadd A."/>
            <person name="Nguyen L.P."/>
            <person name="Jovanovich S.B."/>
            <person name="Gates C.M."/>
            <person name="Feldman R.A."/>
            <person name="DeLong E.F."/>
        </authorList>
    </citation>
    <scope>NUCLEOTIDE SEQUENCE</scope>
</reference>
<organism evidence="2">
    <name type="scientific">Gamma-proteobacterium EBAC31A08</name>
    <dbReference type="NCBI Taxonomy" id="133804"/>
    <lineage>
        <taxon>Bacteria</taxon>
        <taxon>Pseudomonadati</taxon>
        <taxon>Pseudomonadota</taxon>
        <taxon>Gammaproteobacteria</taxon>
        <taxon>environmental samples</taxon>
    </lineage>
</organism>
<protein>
    <submittedName>
        <fullName evidence="2">Predicted eukaryote-type paraoxonase</fullName>
    </submittedName>
</protein>
<dbReference type="InterPro" id="IPR051288">
    <property type="entry name" value="Serum_paraoxonase/arylesterase"/>
</dbReference>
<feature type="transmembrane region" description="Helical" evidence="1">
    <location>
        <begin position="62"/>
        <end position="83"/>
    </location>
</feature>
<dbReference type="InterPro" id="IPR011042">
    <property type="entry name" value="6-blade_b-propeller_TolB-like"/>
</dbReference>
<accession>Q9F7R9</accession>
<keyword evidence="1" id="KW-1133">Transmembrane helix</keyword>
<dbReference type="EMBL" id="AF279106">
    <property type="protein sequence ID" value="AAG10450.1"/>
    <property type="molecule type" value="Genomic_DNA"/>
</dbReference>